<evidence type="ECO:0000256" key="5">
    <source>
        <dbReference type="ARBA" id="ARBA00023187"/>
    </source>
</evidence>
<gene>
    <name evidence="9" type="ORF">TTEB3V08_LOCUS1514</name>
</gene>
<evidence type="ECO:0000256" key="3">
    <source>
        <dbReference type="ARBA" id="ARBA00022664"/>
    </source>
</evidence>
<dbReference type="AlphaFoldDB" id="A0A7R9FGT3"/>
<name>A0A7R9FGT3_9NEOP</name>
<comment type="subcellular location">
    <subcellularLocation>
        <location evidence="1 7">Nucleus</location>
    </subcellularLocation>
</comment>
<dbReference type="GO" id="GO:0030628">
    <property type="term" value="F:pre-mRNA 3'-splice site binding"/>
    <property type="evidence" value="ECO:0007669"/>
    <property type="project" value="UniProtKB-UniRule"/>
</dbReference>
<proteinExistence type="inferred from homology"/>
<dbReference type="InterPro" id="IPR039974">
    <property type="entry name" value="Splicing_factor_SLU7"/>
</dbReference>
<evidence type="ECO:0000256" key="1">
    <source>
        <dbReference type="ARBA" id="ARBA00004123"/>
    </source>
</evidence>
<comment type="similarity">
    <text evidence="2 7">Belongs to the SLU7 family.</text>
</comment>
<reference evidence="9" key="1">
    <citation type="submission" date="2020-11" db="EMBL/GenBank/DDBJ databases">
        <authorList>
            <person name="Tran Van P."/>
        </authorList>
    </citation>
    <scope>NUCLEOTIDE SEQUENCE</scope>
</reference>
<evidence type="ECO:0000256" key="4">
    <source>
        <dbReference type="ARBA" id="ARBA00022728"/>
    </source>
</evidence>
<feature type="region of interest" description="Disordered" evidence="8">
    <location>
        <begin position="1"/>
        <end position="75"/>
    </location>
</feature>
<accession>A0A7R9FGT3</accession>
<keyword evidence="5 7" id="KW-0508">mRNA splicing</keyword>
<feature type="compositionally biased region" description="Basic and acidic residues" evidence="8">
    <location>
        <begin position="31"/>
        <end position="61"/>
    </location>
</feature>
<dbReference type="PANTHER" id="PTHR12942">
    <property type="entry name" value="STEP II SPLICING FACTOR SLU7"/>
    <property type="match status" value="1"/>
</dbReference>
<sequence>MIVELSSSSQVVPPKATTMAATQNVPVSEILRNKTQLEDDEPKKKSREDWRKAKELEEARKAGTAPAAVDEEGKDINPHIPQYISAAPWYFGSKGPTLKHQRPQPEKQREYSRLDEWYKRGVDTVSHNIVSYEDSALVGEGCIRIVYFTSRRPLTLTR</sequence>
<keyword evidence="3 7" id="KW-0507">mRNA processing</keyword>
<comment type="function">
    <text evidence="7">Involved in pre-mRNA splicing.</text>
</comment>
<dbReference type="EMBL" id="OE000318">
    <property type="protein sequence ID" value="CAD7453373.1"/>
    <property type="molecule type" value="Genomic_DNA"/>
</dbReference>
<dbReference type="GO" id="GO:0000398">
    <property type="term" value="P:mRNA splicing, via spliceosome"/>
    <property type="evidence" value="ECO:0007669"/>
    <property type="project" value="UniProtKB-UniRule"/>
</dbReference>
<evidence type="ECO:0000256" key="7">
    <source>
        <dbReference type="RuleBase" id="RU367071"/>
    </source>
</evidence>
<evidence type="ECO:0000256" key="2">
    <source>
        <dbReference type="ARBA" id="ARBA00007203"/>
    </source>
</evidence>
<comment type="subunit">
    <text evidence="7">Associated with the spliceosome.</text>
</comment>
<evidence type="ECO:0000313" key="9">
    <source>
        <dbReference type="EMBL" id="CAD7453373.1"/>
    </source>
</evidence>
<evidence type="ECO:0000256" key="6">
    <source>
        <dbReference type="ARBA" id="ARBA00023242"/>
    </source>
</evidence>
<organism evidence="9">
    <name type="scientific">Timema tahoe</name>
    <dbReference type="NCBI Taxonomy" id="61484"/>
    <lineage>
        <taxon>Eukaryota</taxon>
        <taxon>Metazoa</taxon>
        <taxon>Ecdysozoa</taxon>
        <taxon>Arthropoda</taxon>
        <taxon>Hexapoda</taxon>
        <taxon>Insecta</taxon>
        <taxon>Pterygota</taxon>
        <taxon>Neoptera</taxon>
        <taxon>Polyneoptera</taxon>
        <taxon>Phasmatodea</taxon>
        <taxon>Timematodea</taxon>
        <taxon>Timematoidea</taxon>
        <taxon>Timematidae</taxon>
        <taxon>Timema</taxon>
    </lineage>
</organism>
<feature type="compositionally biased region" description="Polar residues" evidence="8">
    <location>
        <begin position="1"/>
        <end position="11"/>
    </location>
</feature>
<dbReference type="PANTHER" id="PTHR12942:SF2">
    <property type="entry name" value="PRE-MRNA-SPLICING FACTOR SLU7"/>
    <property type="match status" value="1"/>
</dbReference>
<keyword evidence="6 7" id="KW-0539">Nucleus</keyword>
<keyword evidence="4 7" id="KW-0747">Spliceosome</keyword>
<evidence type="ECO:0000256" key="8">
    <source>
        <dbReference type="SAM" id="MobiDB-lite"/>
    </source>
</evidence>
<protein>
    <recommendedName>
        <fullName evidence="7">Pre-mRNA-splicing factor SLU7</fullName>
    </recommendedName>
</protein>
<dbReference type="GO" id="GO:0005681">
    <property type="term" value="C:spliceosomal complex"/>
    <property type="evidence" value="ECO:0007669"/>
    <property type="project" value="UniProtKB-UniRule"/>
</dbReference>